<dbReference type="InterPro" id="IPR029028">
    <property type="entry name" value="Alpha/beta_knot_MTases"/>
</dbReference>
<dbReference type="EMBL" id="DVLC01000007">
    <property type="protein sequence ID" value="HIT46317.1"/>
    <property type="molecule type" value="Genomic_DNA"/>
</dbReference>
<dbReference type="GO" id="GO:0005737">
    <property type="term" value="C:cytoplasm"/>
    <property type="evidence" value="ECO:0007669"/>
    <property type="project" value="UniProtKB-SubCell"/>
</dbReference>
<dbReference type="GO" id="GO:0070042">
    <property type="term" value="F:rRNA (uridine-N3-)-methyltransferase activity"/>
    <property type="evidence" value="ECO:0007669"/>
    <property type="project" value="TreeGrafter"/>
</dbReference>
<evidence type="ECO:0000259" key="12">
    <source>
        <dbReference type="Pfam" id="PF20260"/>
    </source>
</evidence>
<dbReference type="Pfam" id="PF20260">
    <property type="entry name" value="PUA_4"/>
    <property type="match status" value="1"/>
</dbReference>
<protein>
    <recommendedName>
        <fullName evidence="10">Ribosomal RNA small subunit methyltransferase E</fullName>
        <ecNumber evidence="10">2.1.1.193</ecNumber>
    </recommendedName>
</protein>
<dbReference type="GO" id="GO:0070475">
    <property type="term" value="P:rRNA base methylation"/>
    <property type="evidence" value="ECO:0007669"/>
    <property type="project" value="TreeGrafter"/>
</dbReference>
<dbReference type="Gene3D" id="3.40.1280.10">
    <property type="match status" value="1"/>
</dbReference>
<dbReference type="InterPro" id="IPR006700">
    <property type="entry name" value="RsmE"/>
</dbReference>
<evidence type="ECO:0000256" key="8">
    <source>
        <dbReference type="ARBA" id="ARBA00025699"/>
    </source>
</evidence>
<dbReference type="CDD" id="cd18084">
    <property type="entry name" value="RsmE-like"/>
    <property type="match status" value="1"/>
</dbReference>
<evidence type="ECO:0000256" key="10">
    <source>
        <dbReference type="PIRNR" id="PIRNR015601"/>
    </source>
</evidence>
<evidence type="ECO:0000313" key="13">
    <source>
        <dbReference type="EMBL" id="HIT46317.1"/>
    </source>
</evidence>
<evidence type="ECO:0000256" key="7">
    <source>
        <dbReference type="ARBA" id="ARBA00022691"/>
    </source>
</evidence>
<accession>A0A9D1GMZ6</accession>
<keyword evidence="4 10" id="KW-0698">rRNA processing</keyword>
<dbReference type="PANTHER" id="PTHR30027">
    <property type="entry name" value="RIBOSOMAL RNA SMALL SUBUNIT METHYLTRANSFERASE E"/>
    <property type="match status" value="1"/>
</dbReference>
<evidence type="ECO:0000256" key="4">
    <source>
        <dbReference type="ARBA" id="ARBA00022552"/>
    </source>
</evidence>
<comment type="catalytic activity">
    <reaction evidence="9 10">
        <text>uridine(1498) in 16S rRNA + S-adenosyl-L-methionine = N(3)-methyluridine(1498) in 16S rRNA + S-adenosyl-L-homocysteine + H(+)</text>
        <dbReference type="Rhea" id="RHEA:42920"/>
        <dbReference type="Rhea" id="RHEA-COMP:10283"/>
        <dbReference type="Rhea" id="RHEA-COMP:10284"/>
        <dbReference type="ChEBI" id="CHEBI:15378"/>
        <dbReference type="ChEBI" id="CHEBI:57856"/>
        <dbReference type="ChEBI" id="CHEBI:59789"/>
        <dbReference type="ChEBI" id="CHEBI:65315"/>
        <dbReference type="ChEBI" id="CHEBI:74502"/>
        <dbReference type="EC" id="2.1.1.193"/>
    </reaction>
</comment>
<dbReference type="AlphaFoldDB" id="A0A9D1GMZ6"/>
<evidence type="ECO:0000313" key="14">
    <source>
        <dbReference type="Proteomes" id="UP000886881"/>
    </source>
</evidence>
<evidence type="ECO:0000256" key="5">
    <source>
        <dbReference type="ARBA" id="ARBA00022603"/>
    </source>
</evidence>
<dbReference type="PANTHER" id="PTHR30027:SF3">
    <property type="entry name" value="16S RRNA (URACIL(1498)-N(3))-METHYLTRANSFERASE"/>
    <property type="match status" value="1"/>
</dbReference>
<dbReference type="NCBIfam" id="TIGR00046">
    <property type="entry name" value="RsmE family RNA methyltransferase"/>
    <property type="match status" value="1"/>
</dbReference>
<evidence type="ECO:0000256" key="2">
    <source>
        <dbReference type="ARBA" id="ARBA00005528"/>
    </source>
</evidence>
<comment type="similarity">
    <text evidence="2 10">Belongs to the RNA methyltransferase RsmE family.</text>
</comment>
<evidence type="ECO:0000256" key="6">
    <source>
        <dbReference type="ARBA" id="ARBA00022679"/>
    </source>
</evidence>
<dbReference type="InterPro" id="IPR046887">
    <property type="entry name" value="RsmE_PUA-like"/>
</dbReference>
<dbReference type="Pfam" id="PF04452">
    <property type="entry name" value="Methyltrans_RNA"/>
    <property type="match status" value="1"/>
</dbReference>
<dbReference type="SUPFAM" id="SSF88697">
    <property type="entry name" value="PUA domain-like"/>
    <property type="match status" value="1"/>
</dbReference>
<reference evidence="13" key="1">
    <citation type="submission" date="2020-10" db="EMBL/GenBank/DDBJ databases">
        <authorList>
            <person name="Gilroy R."/>
        </authorList>
    </citation>
    <scope>NUCLEOTIDE SEQUENCE</scope>
    <source>
        <strain evidence="13">ChiHecec2B26-709</strain>
    </source>
</reference>
<comment type="function">
    <text evidence="8 10">Specifically methylates the N3 position of the uracil ring of uridine 1498 (m3U1498) in 16S rRNA. Acts on the fully assembled 30S ribosomal subunit.</text>
</comment>
<gene>
    <name evidence="13" type="ORF">IAC35_00485</name>
</gene>
<dbReference type="Proteomes" id="UP000886881">
    <property type="component" value="Unassembled WGS sequence"/>
</dbReference>
<keyword evidence="5 10" id="KW-0489">Methyltransferase</keyword>
<name>A0A9D1GMZ6_9BACT</name>
<organism evidence="13 14">
    <name type="scientific">Candidatus Cryptobacteroides merdipullorum</name>
    <dbReference type="NCBI Taxonomy" id="2840771"/>
    <lineage>
        <taxon>Bacteria</taxon>
        <taxon>Pseudomonadati</taxon>
        <taxon>Bacteroidota</taxon>
        <taxon>Bacteroidia</taxon>
        <taxon>Bacteroidales</taxon>
        <taxon>Candidatus Cryptobacteroides</taxon>
    </lineage>
</organism>
<sequence length="258" mass="27817">MELFYSYDISGSTARLDAEESGHCVRVLRHRAGDEISVIDGLGTLFKCRLAVADPKGAEAEILERVPGFGAVPYRLTMAVCPTKNIDRFEWFVEKATEFGVDAIIPLVGDHSERKVLKTERLRRILLSATKQSLKARIPALGELVSVREFLKSHSCTCASDGAGIAHGSGTVGSELKLVCCCFEPEGGRKTIMEVIREAEPGTPVTVLIGPEGDFSDDEVTLAMESGWIPVSIGESRLRTETAALAAVAAVYFSVIGD</sequence>
<dbReference type="Gene3D" id="2.40.240.20">
    <property type="entry name" value="Hypothetical PUA domain-like, domain 1"/>
    <property type="match status" value="1"/>
</dbReference>
<evidence type="ECO:0000259" key="11">
    <source>
        <dbReference type="Pfam" id="PF04452"/>
    </source>
</evidence>
<comment type="subcellular location">
    <subcellularLocation>
        <location evidence="1 10">Cytoplasm</location>
    </subcellularLocation>
</comment>
<dbReference type="InterPro" id="IPR029026">
    <property type="entry name" value="tRNA_m1G_MTases_N"/>
</dbReference>
<keyword evidence="3 10" id="KW-0963">Cytoplasm</keyword>
<feature type="domain" description="Ribosomal RNA small subunit methyltransferase E methyltransferase" evidence="11">
    <location>
        <begin position="73"/>
        <end position="251"/>
    </location>
</feature>
<keyword evidence="7 10" id="KW-0949">S-adenosyl-L-methionine</keyword>
<evidence type="ECO:0000256" key="3">
    <source>
        <dbReference type="ARBA" id="ARBA00022490"/>
    </source>
</evidence>
<comment type="caution">
    <text evidence="13">The sequence shown here is derived from an EMBL/GenBank/DDBJ whole genome shotgun (WGS) entry which is preliminary data.</text>
</comment>
<evidence type="ECO:0000256" key="9">
    <source>
        <dbReference type="ARBA" id="ARBA00047944"/>
    </source>
</evidence>
<proteinExistence type="inferred from homology"/>
<keyword evidence="6 10" id="KW-0808">Transferase</keyword>
<feature type="domain" description="Ribosomal RNA small subunit methyltransferase E PUA-like" evidence="12">
    <location>
        <begin position="16"/>
        <end position="63"/>
    </location>
</feature>
<dbReference type="InterPro" id="IPR046886">
    <property type="entry name" value="RsmE_MTase_dom"/>
</dbReference>
<dbReference type="InterPro" id="IPR015947">
    <property type="entry name" value="PUA-like_sf"/>
</dbReference>
<dbReference type="EC" id="2.1.1.193" evidence="10"/>
<dbReference type="SUPFAM" id="SSF75217">
    <property type="entry name" value="alpha/beta knot"/>
    <property type="match status" value="1"/>
</dbReference>
<reference evidence="13" key="2">
    <citation type="journal article" date="2021" name="PeerJ">
        <title>Extensive microbial diversity within the chicken gut microbiome revealed by metagenomics and culture.</title>
        <authorList>
            <person name="Gilroy R."/>
            <person name="Ravi A."/>
            <person name="Getino M."/>
            <person name="Pursley I."/>
            <person name="Horton D.L."/>
            <person name="Alikhan N.F."/>
            <person name="Baker D."/>
            <person name="Gharbi K."/>
            <person name="Hall N."/>
            <person name="Watson M."/>
            <person name="Adriaenssens E.M."/>
            <person name="Foster-Nyarko E."/>
            <person name="Jarju S."/>
            <person name="Secka A."/>
            <person name="Antonio M."/>
            <person name="Oren A."/>
            <person name="Chaudhuri R.R."/>
            <person name="La Ragione R."/>
            <person name="Hildebrand F."/>
            <person name="Pallen M.J."/>
        </authorList>
    </citation>
    <scope>NUCLEOTIDE SEQUENCE</scope>
    <source>
        <strain evidence="13">ChiHecec2B26-709</strain>
    </source>
</reference>
<evidence type="ECO:0000256" key="1">
    <source>
        <dbReference type="ARBA" id="ARBA00004496"/>
    </source>
</evidence>
<dbReference type="PIRSF" id="PIRSF015601">
    <property type="entry name" value="MTase_slr0722"/>
    <property type="match status" value="1"/>
</dbReference>